<evidence type="ECO:0008006" key="4">
    <source>
        <dbReference type="Google" id="ProtNLM"/>
    </source>
</evidence>
<feature type="signal peptide" evidence="1">
    <location>
        <begin position="1"/>
        <end position="27"/>
    </location>
</feature>
<dbReference type="EMBL" id="VDCQ01000027">
    <property type="protein sequence ID" value="TNJ64647.1"/>
    <property type="molecule type" value="Genomic_DNA"/>
</dbReference>
<dbReference type="OrthoDB" id="2625511at2"/>
<organism evidence="2 3">
    <name type="scientific">Paenibacillus hemerocallicola</name>
    <dbReference type="NCBI Taxonomy" id="1172614"/>
    <lineage>
        <taxon>Bacteria</taxon>
        <taxon>Bacillati</taxon>
        <taxon>Bacillota</taxon>
        <taxon>Bacilli</taxon>
        <taxon>Bacillales</taxon>
        <taxon>Paenibacillaceae</taxon>
        <taxon>Paenibacillus</taxon>
    </lineage>
</organism>
<evidence type="ECO:0000313" key="2">
    <source>
        <dbReference type="EMBL" id="TNJ64647.1"/>
    </source>
</evidence>
<evidence type="ECO:0000256" key="1">
    <source>
        <dbReference type="SAM" id="SignalP"/>
    </source>
</evidence>
<proteinExistence type="predicted"/>
<gene>
    <name evidence="2" type="ORF">FE784_19580</name>
</gene>
<dbReference type="Proteomes" id="UP000307943">
    <property type="component" value="Unassembled WGS sequence"/>
</dbReference>
<keyword evidence="1" id="KW-0732">Signal</keyword>
<keyword evidence="3" id="KW-1185">Reference proteome</keyword>
<dbReference type="AlphaFoldDB" id="A0A5C4T8C9"/>
<evidence type="ECO:0000313" key="3">
    <source>
        <dbReference type="Proteomes" id="UP000307943"/>
    </source>
</evidence>
<reference evidence="2 3" key="1">
    <citation type="submission" date="2019-05" db="EMBL/GenBank/DDBJ databases">
        <title>We sequenced the genome of Paenibacillus hemerocallicola KCTC 33185 for further insight into its adaptation and study the phylogeny of Paenibacillus.</title>
        <authorList>
            <person name="Narsing Rao M.P."/>
        </authorList>
    </citation>
    <scope>NUCLEOTIDE SEQUENCE [LARGE SCALE GENOMIC DNA]</scope>
    <source>
        <strain evidence="2 3">KCTC 33185</strain>
    </source>
</reference>
<accession>A0A5C4T8C9</accession>
<sequence>MKRYLLIRKIALSTLLLSAIASPSAFADATPELPTNPIKAVPFLTISAASVMDPLKLAETYAPETVDDWKQTLAEYEEAIASRVKVTAGNIATLVKTVQVDQVAPIQIQPGAEPVVFGTVTTFSGGESISVNAVEKAESAVLTEADIAAPVKLEAVPGAVLTAVGTNENVSFTIAVSPNAEGQPINDFMQGWSDLSKAVESKDGNAIKQALAHQLTLYKQKIVLIKNDDQTIAQASVQAIPATPAEQSND</sequence>
<feature type="chain" id="PRO_5022961015" description="DUF1002 domain-containing protein" evidence="1">
    <location>
        <begin position="28"/>
        <end position="250"/>
    </location>
</feature>
<comment type="caution">
    <text evidence="2">The sequence shown here is derived from an EMBL/GenBank/DDBJ whole genome shotgun (WGS) entry which is preliminary data.</text>
</comment>
<dbReference type="RefSeq" id="WP_139603908.1">
    <property type="nucleotide sequence ID" value="NZ_VDCQ01000027.1"/>
</dbReference>
<name>A0A5C4T8C9_9BACL</name>
<protein>
    <recommendedName>
        <fullName evidence="4">DUF1002 domain-containing protein</fullName>
    </recommendedName>
</protein>